<keyword evidence="8" id="KW-1185">Reference proteome</keyword>
<feature type="transmembrane region" description="Helical" evidence="6">
    <location>
        <begin position="292"/>
        <end position="313"/>
    </location>
</feature>
<protein>
    <recommendedName>
        <fullName evidence="6">XK-related protein</fullName>
    </recommendedName>
</protein>
<organism evidence="7 8">
    <name type="scientific">Varroa destructor</name>
    <name type="common">Honeybee mite</name>
    <dbReference type="NCBI Taxonomy" id="109461"/>
    <lineage>
        <taxon>Eukaryota</taxon>
        <taxon>Metazoa</taxon>
        <taxon>Ecdysozoa</taxon>
        <taxon>Arthropoda</taxon>
        <taxon>Chelicerata</taxon>
        <taxon>Arachnida</taxon>
        <taxon>Acari</taxon>
        <taxon>Parasitiformes</taxon>
        <taxon>Mesostigmata</taxon>
        <taxon>Gamasina</taxon>
        <taxon>Dermanyssoidea</taxon>
        <taxon>Varroidae</taxon>
        <taxon>Varroa</taxon>
    </lineage>
</organism>
<evidence type="ECO:0000313" key="7">
    <source>
        <dbReference type="EnsemblMetazoa" id="XP_022667053"/>
    </source>
</evidence>
<evidence type="ECO:0000256" key="4">
    <source>
        <dbReference type="ARBA" id="ARBA00022989"/>
    </source>
</evidence>
<feature type="transmembrane region" description="Helical" evidence="6">
    <location>
        <begin position="319"/>
        <end position="342"/>
    </location>
</feature>
<feature type="transmembrane region" description="Helical" evidence="6">
    <location>
        <begin position="67"/>
        <end position="85"/>
    </location>
</feature>
<dbReference type="InParanoid" id="A0A7M7MIH5"/>
<dbReference type="RefSeq" id="XP_022667053.1">
    <property type="nucleotide sequence ID" value="XM_022811318.1"/>
</dbReference>
<dbReference type="AlphaFoldDB" id="A0A7M7MIH5"/>
<dbReference type="GeneID" id="111252816"/>
<keyword evidence="3 6" id="KW-0812">Transmembrane</keyword>
<dbReference type="GO" id="GO:0005886">
    <property type="term" value="C:plasma membrane"/>
    <property type="evidence" value="ECO:0007669"/>
    <property type="project" value="UniProtKB-ARBA"/>
</dbReference>
<dbReference type="Pfam" id="PF09815">
    <property type="entry name" value="XK-related"/>
    <property type="match status" value="1"/>
</dbReference>
<reference evidence="7" key="1">
    <citation type="submission" date="2021-01" db="UniProtKB">
        <authorList>
            <consortium name="EnsemblMetazoa"/>
        </authorList>
    </citation>
    <scope>IDENTIFICATION</scope>
</reference>
<evidence type="ECO:0000256" key="3">
    <source>
        <dbReference type="ARBA" id="ARBA00022692"/>
    </source>
</evidence>
<evidence type="ECO:0000256" key="5">
    <source>
        <dbReference type="ARBA" id="ARBA00023136"/>
    </source>
</evidence>
<feature type="transmembrane region" description="Helical" evidence="6">
    <location>
        <begin position="185"/>
        <end position="205"/>
    </location>
</feature>
<name>A0A7M7MIH5_VARDE</name>
<accession>A0A7M7MIH5</accession>
<evidence type="ECO:0000256" key="6">
    <source>
        <dbReference type="RuleBase" id="RU910716"/>
    </source>
</evidence>
<dbReference type="InterPro" id="IPR018629">
    <property type="entry name" value="XK-rel"/>
</dbReference>
<dbReference type="Proteomes" id="UP000594260">
    <property type="component" value="Unplaced"/>
</dbReference>
<sequence>MANNGRDVESNVNSDDWQHEVSQGPNCGCIFPFLLIEGMVHLSIYIYKLVDDSRTVLEYWEKRQRYALLISASCLLAPTLIYAIYEVLRTVSSEQSDLRNVLTKLVKGILLIPWQIKGHCEMLAFSADKVCQYRELEPKEQQELSRIKQETFVFEFFEDFYSGFIQLLLQLHFVNTMSTKSNDSFVIYSEIIGSTLAVLSLIKALQRRDDGCLTKTLSFIGWVSYCASRALAFALLSSALGGAVVIGVILSHTGVATALVFKIIKDSHCEERERALKEGCTPNLPAKTNNGVLVVLAFFLFGLPSIMYWPMMFVFKRKLFVFCFLSAGVIENLLCTLAWFIWKNPQLDHKLSTKFALAVIVLTALGTVFIVLYTLLKPELSDRVVLSHILETNSNRYGIFYDFCKAVHVLRVVKDIDYRREQLQRLRPELISTQQ</sequence>
<comment type="subcellular location">
    <subcellularLocation>
        <location evidence="1 6">Membrane</location>
        <topology evidence="1 6">Multi-pass membrane protein</topology>
    </subcellularLocation>
</comment>
<keyword evidence="5 6" id="KW-0472">Membrane</keyword>
<dbReference type="EnsemblMetazoa" id="XM_022811318">
    <property type="protein sequence ID" value="XP_022667053"/>
    <property type="gene ID" value="LOC111252816"/>
</dbReference>
<proteinExistence type="inferred from homology"/>
<feature type="transmembrane region" description="Helical" evidence="6">
    <location>
        <begin position="354"/>
        <end position="376"/>
    </location>
</feature>
<dbReference type="OMA" id="RNSIHAP"/>
<dbReference type="KEGG" id="vde:111252816"/>
<evidence type="ECO:0000313" key="8">
    <source>
        <dbReference type="Proteomes" id="UP000594260"/>
    </source>
</evidence>
<keyword evidence="4 6" id="KW-1133">Transmembrane helix</keyword>
<comment type="similarity">
    <text evidence="2 6">Belongs to the XK family.</text>
</comment>
<evidence type="ECO:0000256" key="2">
    <source>
        <dbReference type="ARBA" id="ARBA00008789"/>
    </source>
</evidence>
<evidence type="ECO:0000256" key="1">
    <source>
        <dbReference type="ARBA" id="ARBA00004141"/>
    </source>
</evidence>
<dbReference type="OrthoDB" id="6420233at2759"/>